<evidence type="ECO:0000313" key="1">
    <source>
        <dbReference type="EMBL" id="KPK63133.1"/>
    </source>
</evidence>
<organism evidence="1 2">
    <name type="scientific">candidate division WOR_3 bacterium SM23_42</name>
    <dbReference type="NCBI Taxonomy" id="1703779"/>
    <lineage>
        <taxon>Bacteria</taxon>
        <taxon>Bacteria division WOR-3</taxon>
    </lineage>
</organism>
<protein>
    <submittedName>
        <fullName evidence="1">Uncharacterized protein</fullName>
    </submittedName>
</protein>
<proteinExistence type="predicted"/>
<sequence>MPAKLRIKLTSCKVSTEDGIKLLEKCGFSNEKAKEIMQSLPKTIAFKSASSRFGAFRLLQNGFDVKLT</sequence>
<accession>A0A0S8FU56</accession>
<dbReference type="Proteomes" id="UP000051373">
    <property type="component" value="Unassembled WGS sequence"/>
</dbReference>
<name>A0A0S8FU56_UNCW3</name>
<comment type="caution">
    <text evidence="1">The sequence shown here is derived from an EMBL/GenBank/DDBJ whole genome shotgun (WGS) entry which is preliminary data.</text>
</comment>
<gene>
    <name evidence="1" type="ORF">AMJ83_08195</name>
</gene>
<dbReference type="AlphaFoldDB" id="A0A0S8FU56"/>
<reference evidence="1 2" key="1">
    <citation type="journal article" date="2015" name="Microbiome">
        <title>Genomic resolution of linkages in carbon, nitrogen, and sulfur cycling among widespread estuary sediment bacteria.</title>
        <authorList>
            <person name="Baker B.J."/>
            <person name="Lazar C.S."/>
            <person name="Teske A.P."/>
            <person name="Dick G.J."/>
        </authorList>
    </citation>
    <scope>NUCLEOTIDE SEQUENCE [LARGE SCALE GENOMIC DNA]</scope>
    <source>
        <strain evidence="1">SM23_42</strain>
    </source>
</reference>
<evidence type="ECO:0000313" key="2">
    <source>
        <dbReference type="Proteomes" id="UP000051373"/>
    </source>
</evidence>
<dbReference type="EMBL" id="LJUJ01000018">
    <property type="protein sequence ID" value="KPK63133.1"/>
    <property type="molecule type" value="Genomic_DNA"/>
</dbReference>